<dbReference type="AlphaFoldDB" id="A0AA38H0Y0"/>
<feature type="compositionally biased region" description="Basic residues" evidence="1">
    <location>
        <begin position="74"/>
        <end position="83"/>
    </location>
</feature>
<feature type="region of interest" description="Disordered" evidence="1">
    <location>
        <begin position="68"/>
        <end position="97"/>
    </location>
</feature>
<name>A0AA38H0Y0_TAXCH</name>
<proteinExistence type="predicted"/>
<accession>A0AA38H0Y0</accession>
<evidence type="ECO:0000313" key="2">
    <source>
        <dbReference type="EMBL" id="KAH9332157.1"/>
    </source>
</evidence>
<keyword evidence="3" id="KW-1185">Reference proteome</keyword>
<reference evidence="2 3" key="1">
    <citation type="journal article" date="2021" name="Nat. Plants">
        <title>The Taxus genome provides insights into paclitaxel biosynthesis.</title>
        <authorList>
            <person name="Xiong X."/>
            <person name="Gou J."/>
            <person name="Liao Q."/>
            <person name="Li Y."/>
            <person name="Zhou Q."/>
            <person name="Bi G."/>
            <person name="Li C."/>
            <person name="Du R."/>
            <person name="Wang X."/>
            <person name="Sun T."/>
            <person name="Guo L."/>
            <person name="Liang H."/>
            <person name="Lu P."/>
            <person name="Wu Y."/>
            <person name="Zhang Z."/>
            <person name="Ro D.K."/>
            <person name="Shang Y."/>
            <person name="Huang S."/>
            <person name="Yan J."/>
        </authorList>
    </citation>
    <scope>NUCLEOTIDE SEQUENCE [LARGE SCALE GENOMIC DNA]</scope>
    <source>
        <strain evidence="2">Ta-2019</strain>
    </source>
</reference>
<feature type="non-terminal residue" evidence="2">
    <location>
        <position position="1"/>
    </location>
</feature>
<protein>
    <submittedName>
        <fullName evidence="2">Uncharacterized protein</fullName>
    </submittedName>
</protein>
<evidence type="ECO:0000256" key="1">
    <source>
        <dbReference type="SAM" id="MobiDB-lite"/>
    </source>
</evidence>
<comment type="caution">
    <text evidence="2">The sequence shown here is derived from an EMBL/GenBank/DDBJ whole genome shotgun (WGS) entry which is preliminary data.</text>
</comment>
<evidence type="ECO:0000313" key="3">
    <source>
        <dbReference type="Proteomes" id="UP000824469"/>
    </source>
</evidence>
<sequence length="97" mass="11023">DTTAKRRRKLKLNEEAEQSEESVPNSPTPPENIEDQKDEEMQEGEEEEKGTHEIATLTAQDVETQVPNLEARVLKKPRSRRTRGEHIPPAMGYAEDA</sequence>
<feature type="compositionally biased region" description="Basic residues" evidence="1">
    <location>
        <begin position="1"/>
        <end position="10"/>
    </location>
</feature>
<dbReference type="EMBL" id="JAHRHJ020000001">
    <property type="protein sequence ID" value="KAH9332157.1"/>
    <property type="molecule type" value="Genomic_DNA"/>
</dbReference>
<feature type="compositionally biased region" description="Acidic residues" evidence="1">
    <location>
        <begin position="32"/>
        <end position="48"/>
    </location>
</feature>
<feature type="region of interest" description="Disordered" evidence="1">
    <location>
        <begin position="1"/>
        <end position="52"/>
    </location>
</feature>
<organism evidence="2 3">
    <name type="scientific">Taxus chinensis</name>
    <name type="common">Chinese yew</name>
    <name type="synonym">Taxus wallichiana var. chinensis</name>
    <dbReference type="NCBI Taxonomy" id="29808"/>
    <lineage>
        <taxon>Eukaryota</taxon>
        <taxon>Viridiplantae</taxon>
        <taxon>Streptophyta</taxon>
        <taxon>Embryophyta</taxon>
        <taxon>Tracheophyta</taxon>
        <taxon>Spermatophyta</taxon>
        <taxon>Pinopsida</taxon>
        <taxon>Pinidae</taxon>
        <taxon>Conifers II</taxon>
        <taxon>Cupressales</taxon>
        <taxon>Taxaceae</taxon>
        <taxon>Taxus</taxon>
    </lineage>
</organism>
<feature type="non-terminal residue" evidence="2">
    <location>
        <position position="97"/>
    </location>
</feature>
<dbReference type="Proteomes" id="UP000824469">
    <property type="component" value="Unassembled WGS sequence"/>
</dbReference>
<gene>
    <name evidence="2" type="ORF">KI387_044301</name>
</gene>